<comment type="similarity">
    <text evidence="3 11">Belongs to the HisA/HisF family.</text>
</comment>
<dbReference type="InterPro" id="IPR044524">
    <property type="entry name" value="Isoase_HisA-like"/>
</dbReference>
<dbReference type="FunFam" id="3.20.20.70:FF:000110">
    <property type="entry name" value="1-(5-phosphoribosyl)-5-[(5-phosphoribosylamino)methylideneamino] imidazole-4-carboxamide isomerase, chloroplastic"/>
    <property type="match status" value="1"/>
</dbReference>
<keyword evidence="6 11" id="KW-0028">Amino-acid biosynthesis</keyword>
<dbReference type="EMBL" id="JAFEKC020000009">
    <property type="protein sequence ID" value="KAK0512912.1"/>
    <property type="molecule type" value="Genomic_DNA"/>
</dbReference>
<keyword evidence="7 11" id="KW-0368">Histidine biosynthesis</keyword>
<organism evidence="13 14">
    <name type="scientific">Cladonia borealis</name>
    <dbReference type="NCBI Taxonomy" id="184061"/>
    <lineage>
        <taxon>Eukaryota</taxon>
        <taxon>Fungi</taxon>
        <taxon>Dikarya</taxon>
        <taxon>Ascomycota</taxon>
        <taxon>Pezizomycotina</taxon>
        <taxon>Lecanoromycetes</taxon>
        <taxon>OSLEUM clade</taxon>
        <taxon>Lecanoromycetidae</taxon>
        <taxon>Lecanorales</taxon>
        <taxon>Lecanorineae</taxon>
        <taxon>Cladoniaceae</taxon>
        <taxon>Cladonia</taxon>
    </lineage>
</organism>
<accession>A0AA39R104</accession>
<protein>
    <recommendedName>
        <fullName evidence="5 12">1-(5-phosphoribosyl)-5-[(5-phosphoribosylamino)methylideneamino] imidazole-4-carboxamide isomerase</fullName>
        <ecNumber evidence="4 12">5.3.1.16</ecNumber>
    </recommendedName>
    <alternativeName>
        <fullName evidence="10 12">5-proFAR isomerase</fullName>
    </alternativeName>
    <alternativeName>
        <fullName evidence="9 12">Phosphoribosylformimino-5-aminoimidazole carboxamide ribotide isomerase</fullName>
    </alternativeName>
</protein>
<comment type="catalytic activity">
    <reaction evidence="1 12">
        <text>1-(5-phospho-beta-D-ribosyl)-5-[(5-phospho-beta-D-ribosylamino)methylideneamino]imidazole-4-carboxamide = 5-[(5-phospho-1-deoxy-D-ribulos-1-ylimino)methylamino]-1-(5-phospho-beta-D-ribosyl)imidazole-4-carboxamide</text>
        <dbReference type="Rhea" id="RHEA:15469"/>
        <dbReference type="ChEBI" id="CHEBI:58435"/>
        <dbReference type="ChEBI" id="CHEBI:58525"/>
        <dbReference type="EC" id="5.3.1.16"/>
    </reaction>
</comment>
<name>A0AA39R104_9LECA</name>
<evidence type="ECO:0000256" key="5">
    <source>
        <dbReference type="ARBA" id="ARBA00018464"/>
    </source>
</evidence>
<proteinExistence type="inferred from homology"/>
<dbReference type="GO" id="GO:0000105">
    <property type="term" value="P:L-histidine biosynthetic process"/>
    <property type="evidence" value="ECO:0007669"/>
    <property type="project" value="UniProtKB-KW"/>
</dbReference>
<evidence type="ECO:0000256" key="1">
    <source>
        <dbReference type="ARBA" id="ARBA00000901"/>
    </source>
</evidence>
<dbReference type="Proteomes" id="UP001166286">
    <property type="component" value="Unassembled WGS sequence"/>
</dbReference>
<evidence type="ECO:0000256" key="8">
    <source>
        <dbReference type="ARBA" id="ARBA00023235"/>
    </source>
</evidence>
<evidence type="ECO:0000256" key="12">
    <source>
        <dbReference type="RuleBase" id="RU364022"/>
    </source>
</evidence>
<evidence type="ECO:0000256" key="4">
    <source>
        <dbReference type="ARBA" id="ARBA00012550"/>
    </source>
</evidence>
<reference evidence="13" key="1">
    <citation type="submission" date="2023-03" db="EMBL/GenBank/DDBJ databases">
        <title>Complete genome of Cladonia borealis.</title>
        <authorList>
            <person name="Park H."/>
        </authorList>
    </citation>
    <scope>NUCLEOTIDE SEQUENCE</scope>
    <source>
        <strain evidence="13">ANT050790</strain>
    </source>
</reference>
<evidence type="ECO:0000256" key="7">
    <source>
        <dbReference type="ARBA" id="ARBA00023102"/>
    </source>
</evidence>
<comment type="subcellular location">
    <subcellularLocation>
        <location evidence="12">Cytoplasm</location>
    </subcellularLocation>
</comment>
<evidence type="ECO:0000256" key="2">
    <source>
        <dbReference type="ARBA" id="ARBA00005133"/>
    </source>
</evidence>
<comment type="caution">
    <text evidence="13">The sequence shown here is derived from an EMBL/GenBank/DDBJ whole genome shotgun (WGS) entry which is preliminary data.</text>
</comment>
<gene>
    <name evidence="13" type="ORF">JMJ35_004929</name>
</gene>
<keyword evidence="12" id="KW-0963">Cytoplasm</keyword>
<dbReference type="Gene3D" id="3.20.20.70">
    <property type="entry name" value="Aldolase class I"/>
    <property type="match status" value="1"/>
</dbReference>
<evidence type="ECO:0000256" key="11">
    <source>
        <dbReference type="RuleBase" id="RU003657"/>
    </source>
</evidence>
<evidence type="ECO:0000256" key="10">
    <source>
        <dbReference type="ARBA" id="ARBA00031376"/>
    </source>
</evidence>
<evidence type="ECO:0000313" key="14">
    <source>
        <dbReference type="Proteomes" id="UP001166286"/>
    </source>
</evidence>
<dbReference type="GO" id="GO:0005737">
    <property type="term" value="C:cytoplasm"/>
    <property type="evidence" value="ECO:0007669"/>
    <property type="project" value="UniProtKB-SubCell"/>
</dbReference>
<dbReference type="PANTHER" id="PTHR43090:SF2">
    <property type="entry name" value="1-(5-PHOSPHORIBOSYL)-5-[(5-PHOSPHORIBOSYLAMINO)METHYLIDENEAMINO] IMIDAZOLE-4-CARBOXAMIDE ISOMERASE"/>
    <property type="match status" value="1"/>
</dbReference>
<dbReference type="SUPFAM" id="SSF51366">
    <property type="entry name" value="Ribulose-phoshate binding barrel"/>
    <property type="match status" value="1"/>
</dbReference>
<evidence type="ECO:0000256" key="3">
    <source>
        <dbReference type="ARBA" id="ARBA00009667"/>
    </source>
</evidence>
<dbReference type="EC" id="5.3.1.16" evidence="4 12"/>
<dbReference type="InterPro" id="IPR006062">
    <property type="entry name" value="His_biosynth"/>
</dbReference>
<comment type="pathway">
    <text evidence="2 12">Amino-acid biosynthesis; L-histidine biosynthesis; L-histidine from 5-phospho-alpha-D-ribose 1-diphosphate: step 4/9.</text>
</comment>
<evidence type="ECO:0000256" key="9">
    <source>
        <dbReference type="ARBA" id="ARBA00030547"/>
    </source>
</evidence>
<dbReference type="AlphaFoldDB" id="A0AA39R104"/>
<dbReference type="InterPro" id="IPR013785">
    <property type="entry name" value="Aldolase_TIM"/>
</dbReference>
<evidence type="ECO:0000313" key="13">
    <source>
        <dbReference type="EMBL" id="KAK0512912.1"/>
    </source>
</evidence>
<keyword evidence="8 12" id="KW-0413">Isomerase</keyword>
<dbReference type="InterPro" id="IPR011060">
    <property type="entry name" value="RibuloseP-bd_barrel"/>
</dbReference>
<dbReference type="NCBIfam" id="TIGR02129">
    <property type="entry name" value="hisA_euk"/>
    <property type="match status" value="1"/>
</dbReference>
<dbReference type="CDD" id="cd04723">
    <property type="entry name" value="HisA_HisF"/>
    <property type="match status" value="1"/>
</dbReference>
<dbReference type="Pfam" id="PF00977">
    <property type="entry name" value="His_biosynth"/>
    <property type="match status" value="1"/>
</dbReference>
<dbReference type="GO" id="GO:0003949">
    <property type="term" value="F:1-(5-phosphoribosyl)-5-[(5-phosphoribosylamino)methylideneamino]imidazole-4-carboxamide isomerase activity"/>
    <property type="evidence" value="ECO:0007669"/>
    <property type="project" value="UniProtKB-EC"/>
</dbReference>
<keyword evidence="14" id="KW-1185">Reference proteome</keyword>
<sequence length="258" mass="28511">MTRFRPCIDLHSGQVKQIVGGTLSTLSSDLKTNYVSQLPASHFAQLYRDNALTGAHVIMLGLGNEQAAQEALSTWPGALQVGGGINERNAKLWIDKGAEKVIVTSYLFPDGIFSFDRLRAVLEALDQDKTKLVIDLSCRRQSSKWVVAMNKWQTLTDMEVNQKSIKLLEPYCSEFLIHAADNEGLQRGIDEQLVEKLGQWCTLPVTYAGGGKSLEDLDRVKQLSQGRVDLTIGSALNIFGGAVNFQDCIEWNKHQSAS</sequence>
<evidence type="ECO:0000256" key="6">
    <source>
        <dbReference type="ARBA" id="ARBA00022605"/>
    </source>
</evidence>
<dbReference type="InterPro" id="IPR011858">
    <property type="entry name" value="His6/HISN3"/>
</dbReference>
<dbReference type="GO" id="GO:0000162">
    <property type="term" value="P:L-tryptophan biosynthetic process"/>
    <property type="evidence" value="ECO:0007669"/>
    <property type="project" value="TreeGrafter"/>
</dbReference>
<dbReference type="PANTHER" id="PTHR43090">
    <property type="entry name" value="1-(5-PHOSPHORIBOSYL)-5-[(5-PHOSPHORIBOSYLAMINO)METHYLIDENEAMINO] IMIDAZOLE-4-CARBOXAMIDE ISOMERASE"/>
    <property type="match status" value="1"/>
</dbReference>